<proteinExistence type="predicted"/>
<evidence type="ECO:0000313" key="1">
    <source>
        <dbReference type="EMBL" id="GAI66696.1"/>
    </source>
</evidence>
<name>X1RI93_9ZZZZ</name>
<protein>
    <submittedName>
        <fullName evidence="1">Uncharacterized protein</fullName>
    </submittedName>
</protein>
<dbReference type="AlphaFoldDB" id="X1RI93"/>
<dbReference type="EMBL" id="BARW01000606">
    <property type="protein sequence ID" value="GAI66696.1"/>
    <property type="molecule type" value="Genomic_DNA"/>
</dbReference>
<comment type="caution">
    <text evidence="1">The sequence shown here is derived from an EMBL/GenBank/DDBJ whole genome shotgun (WGS) entry which is preliminary data.</text>
</comment>
<gene>
    <name evidence="1" type="ORF">S12H4_02459</name>
</gene>
<accession>X1RI93</accession>
<sequence>MAFRKRTLRTMSPTARKVARLAGDAESVARRLKNLVPDLQRLDADSQALATAKQNSPVWLNPQVLTEALTDELTDNSIEASTENLTKLWEDFVATELHEGLCKTVVSGVRSQLSQRSEV</sequence>
<organism evidence="1">
    <name type="scientific">marine sediment metagenome</name>
    <dbReference type="NCBI Taxonomy" id="412755"/>
    <lineage>
        <taxon>unclassified sequences</taxon>
        <taxon>metagenomes</taxon>
        <taxon>ecological metagenomes</taxon>
    </lineage>
</organism>
<reference evidence="1" key="1">
    <citation type="journal article" date="2014" name="Front. Microbiol.">
        <title>High frequency of phylogenetically diverse reductive dehalogenase-homologous genes in deep subseafloor sedimentary metagenomes.</title>
        <authorList>
            <person name="Kawai M."/>
            <person name="Futagami T."/>
            <person name="Toyoda A."/>
            <person name="Takaki Y."/>
            <person name="Nishi S."/>
            <person name="Hori S."/>
            <person name="Arai W."/>
            <person name="Tsubouchi T."/>
            <person name="Morono Y."/>
            <person name="Uchiyama I."/>
            <person name="Ito T."/>
            <person name="Fujiyama A."/>
            <person name="Inagaki F."/>
            <person name="Takami H."/>
        </authorList>
    </citation>
    <scope>NUCLEOTIDE SEQUENCE</scope>
    <source>
        <strain evidence="1">Expedition CK06-06</strain>
    </source>
</reference>